<evidence type="ECO:0000259" key="4">
    <source>
        <dbReference type="Pfam" id="PF03358"/>
    </source>
</evidence>
<dbReference type="Gene3D" id="3.40.50.360">
    <property type="match status" value="1"/>
</dbReference>
<dbReference type="RefSeq" id="WP_390229527.1">
    <property type="nucleotide sequence ID" value="NZ_JBHSCN010000005.1"/>
</dbReference>
<reference evidence="6" key="1">
    <citation type="journal article" date="2019" name="Int. J. Syst. Evol. Microbiol.">
        <title>The Global Catalogue of Microorganisms (GCM) 10K type strain sequencing project: providing services to taxonomists for standard genome sequencing and annotation.</title>
        <authorList>
            <consortium name="The Broad Institute Genomics Platform"/>
            <consortium name="The Broad Institute Genome Sequencing Center for Infectious Disease"/>
            <person name="Wu L."/>
            <person name="Ma J."/>
        </authorList>
    </citation>
    <scope>NUCLEOTIDE SEQUENCE [LARGE SCALE GENOMIC DNA]</scope>
    <source>
        <strain evidence="6">CGMCC 1.10363</strain>
    </source>
</reference>
<dbReference type="NCBIfam" id="TIGR04037">
    <property type="entry name" value="LLM_duo_CE1759"/>
    <property type="match status" value="1"/>
</dbReference>
<dbReference type="PANTHER" id="PTHR43408:SF2">
    <property type="entry name" value="FMN REDUCTASE (NADPH)"/>
    <property type="match status" value="1"/>
</dbReference>
<name>A0ABV8QAQ2_9MICO</name>
<evidence type="ECO:0000256" key="2">
    <source>
        <dbReference type="ARBA" id="ARBA00022643"/>
    </source>
</evidence>
<proteinExistence type="predicted"/>
<comment type="caution">
    <text evidence="5">The sequence shown here is derived from an EMBL/GenBank/DDBJ whole genome shotgun (WGS) entry which is preliminary data.</text>
</comment>
<dbReference type="GO" id="GO:0016491">
    <property type="term" value="F:oxidoreductase activity"/>
    <property type="evidence" value="ECO:0007669"/>
    <property type="project" value="UniProtKB-KW"/>
</dbReference>
<keyword evidence="2" id="KW-0288">FMN</keyword>
<sequence length="219" mass="22865">MTEPTTTPAVSTKRLAVVSAGVGAPSSTRMLADRLTAAASEALRDEFGTEVQASVFELRELAKDVTNNLVTGFPSPKLAQAIETVAGADGLIIVTPVFNASFNGLFKSFLDVIEPSALTGLPTLIGATGGSPRHSQVLDYAMRPVLTYMHADVLPTGVYAATEDWAGHSDAGLPSLPDRIARSAHEFAARVAITDRSTRLADPFALDGSFSVTGGFSAE</sequence>
<dbReference type="InterPro" id="IPR023932">
    <property type="entry name" value="CE1759_FMN_reduct"/>
</dbReference>
<dbReference type="InterPro" id="IPR005025">
    <property type="entry name" value="FMN_Rdtase-like_dom"/>
</dbReference>
<keyword evidence="3 5" id="KW-0560">Oxidoreductase</keyword>
<evidence type="ECO:0000256" key="1">
    <source>
        <dbReference type="ARBA" id="ARBA00022630"/>
    </source>
</evidence>
<dbReference type="PANTHER" id="PTHR43408">
    <property type="entry name" value="FMN REDUCTASE (NADPH)"/>
    <property type="match status" value="1"/>
</dbReference>
<keyword evidence="6" id="KW-1185">Reference proteome</keyword>
<organism evidence="5 6">
    <name type="scientific">Gryllotalpicola reticulitermitis</name>
    <dbReference type="NCBI Taxonomy" id="1184153"/>
    <lineage>
        <taxon>Bacteria</taxon>
        <taxon>Bacillati</taxon>
        <taxon>Actinomycetota</taxon>
        <taxon>Actinomycetes</taxon>
        <taxon>Micrococcales</taxon>
        <taxon>Microbacteriaceae</taxon>
        <taxon>Gryllotalpicola</taxon>
    </lineage>
</organism>
<evidence type="ECO:0000256" key="3">
    <source>
        <dbReference type="ARBA" id="ARBA00023002"/>
    </source>
</evidence>
<feature type="domain" description="NADPH-dependent FMN reductase-like" evidence="4">
    <location>
        <begin position="15"/>
        <end position="165"/>
    </location>
</feature>
<dbReference type="InterPro" id="IPR051814">
    <property type="entry name" value="NAD(P)H-dep_FMN_reductase"/>
</dbReference>
<dbReference type="EMBL" id="JBHSCN010000005">
    <property type="protein sequence ID" value="MFC4244314.1"/>
    <property type="molecule type" value="Genomic_DNA"/>
</dbReference>
<dbReference type="SUPFAM" id="SSF52218">
    <property type="entry name" value="Flavoproteins"/>
    <property type="match status" value="1"/>
</dbReference>
<evidence type="ECO:0000313" key="6">
    <source>
        <dbReference type="Proteomes" id="UP001595900"/>
    </source>
</evidence>
<accession>A0ABV8QAQ2</accession>
<dbReference type="Proteomes" id="UP001595900">
    <property type="component" value="Unassembled WGS sequence"/>
</dbReference>
<dbReference type="InterPro" id="IPR029039">
    <property type="entry name" value="Flavoprotein-like_sf"/>
</dbReference>
<dbReference type="EC" id="1.-.-.-" evidence="5"/>
<gene>
    <name evidence="5" type="ORF">ACFOYW_13115</name>
</gene>
<keyword evidence="1" id="KW-0285">Flavoprotein</keyword>
<evidence type="ECO:0000313" key="5">
    <source>
        <dbReference type="EMBL" id="MFC4244314.1"/>
    </source>
</evidence>
<protein>
    <submittedName>
        <fullName evidence="5">CE1759 family FMN reductase</fullName>
        <ecNumber evidence="5">1.-.-.-</ecNumber>
    </submittedName>
</protein>
<dbReference type="Pfam" id="PF03358">
    <property type="entry name" value="FMN_red"/>
    <property type="match status" value="1"/>
</dbReference>